<dbReference type="Proteomes" id="UP000708148">
    <property type="component" value="Unassembled WGS sequence"/>
</dbReference>
<evidence type="ECO:0000313" key="2">
    <source>
        <dbReference type="Proteomes" id="UP000708148"/>
    </source>
</evidence>
<dbReference type="PANTHER" id="PTHR48219:SF2">
    <property type="entry name" value="VACUOLAR PROTEIN SORTING-ASSOCIATED PROTEIN 62"/>
    <property type="match status" value="1"/>
</dbReference>
<keyword evidence="2" id="KW-1185">Reference proteome</keyword>
<sequence length="348" mass="38796">MYVALWHGGRRSRRATKYDDEAYGGHELLLDANVLLWTNKRLMLINIPGVAEWLRHVAAGSSPAHIPDLTLIWDIEWNNLLAINLLRAMQGDSTPALLVYSRAKQITFPNFLRAIRCPANEIWMLRQKIWETHQRYVVFSPRMLAYTRSVSCNNIAGSSSPPALLSADFRWMWRSEGKGRAVSVWRPLGPPGYVALGDVAVIGSADPSSPVAMLLDDSNTATADGRRSRVAAPLGFHIIFRSTHHSLTVWEPIPPDGYCAMGCMVVSGIETPPIGIVRCLRRDLVMCTQFFDAALWKGQSSDIDTMVSSFWLKDQNPLSTFWAVRGVDRPHSSLSLVPKPEAVRSDAC</sequence>
<name>A0A8S1J105_9CHLO</name>
<dbReference type="EMBL" id="CAJHUC010001445">
    <property type="protein sequence ID" value="CAD7701146.1"/>
    <property type="molecule type" value="Genomic_DNA"/>
</dbReference>
<gene>
    <name evidence="1" type="ORF">OSTQU699_LOCUS6505</name>
</gene>
<proteinExistence type="predicted"/>
<accession>A0A8S1J105</accession>
<dbReference type="Pfam" id="PF06101">
    <property type="entry name" value="Vps62"/>
    <property type="match status" value="1"/>
</dbReference>
<dbReference type="PANTHER" id="PTHR48219">
    <property type="entry name" value="VACUOLAR PROTEIN SORTING-ASSOCIATED PROTEIN 62-RELATED"/>
    <property type="match status" value="1"/>
</dbReference>
<dbReference type="AlphaFoldDB" id="A0A8S1J105"/>
<organism evidence="1 2">
    <name type="scientific">Ostreobium quekettii</name>
    <dbReference type="NCBI Taxonomy" id="121088"/>
    <lineage>
        <taxon>Eukaryota</taxon>
        <taxon>Viridiplantae</taxon>
        <taxon>Chlorophyta</taxon>
        <taxon>core chlorophytes</taxon>
        <taxon>Ulvophyceae</taxon>
        <taxon>TCBD clade</taxon>
        <taxon>Bryopsidales</taxon>
        <taxon>Ostreobineae</taxon>
        <taxon>Ostreobiaceae</taxon>
        <taxon>Ostreobium</taxon>
    </lineage>
</organism>
<evidence type="ECO:0000313" key="1">
    <source>
        <dbReference type="EMBL" id="CAD7701146.1"/>
    </source>
</evidence>
<comment type="caution">
    <text evidence="1">The sequence shown here is derived from an EMBL/GenBank/DDBJ whole genome shotgun (WGS) entry which is preliminary data.</text>
</comment>
<protein>
    <submittedName>
        <fullName evidence="1">Uncharacterized protein</fullName>
    </submittedName>
</protein>
<reference evidence="1" key="1">
    <citation type="submission" date="2020-12" db="EMBL/GenBank/DDBJ databases">
        <authorList>
            <person name="Iha C."/>
        </authorList>
    </citation>
    <scope>NUCLEOTIDE SEQUENCE</scope>
</reference>
<dbReference type="InterPro" id="IPR009291">
    <property type="entry name" value="Vps62"/>
</dbReference>
<dbReference type="OrthoDB" id="428159at2759"/>